<sequence>MARTMPRVQEVLFPVLRPKFPGVTFVSWEPNVTRRQYPMVKVRRLGGISVDPRRLDKPTIELTCYTREGLVETEDLYLDVREAILDMVESQTVTEAGYLHSYFETMGPIQLDSEFDDTWRIQGLIQLGVRPPQT</sequence>
<reference evidence="1 2" key="1">
    <citation type="journal article" date="2014" name="J. Biotechnol.">
        <title>Complete genome sequence of the actinobacterium Amycolatopsis japonica MG417-CF17(T) (=DSM 44213T) producing (S,S)-N,N'-ethylenediaminedisuccinic acid.</title>
        <authorList>
            <person name="Stegmann E."/>
            <person name="Albersmeier A."/>
            <person name="Spohn M."/>
            <person name="Gert H."/>
            <person name="Weber T."/>
            <person name="Wohlleben W."/>
            <person name="Kalinowski J."/>
            <person name="Ruckert C."/>
        </authorList>
    </citation>
    <scope>NUCLEOTIDE SEQUENCE [LARGE SCALE GENOMIC DNA]</scope>
    <source>
        <strain evidence="2">MG417-CF17 (DSM 44213)</strain>
    </source>
</reference>
<proteinExistence type="predicted"/>
<dbReference type="KEGG" id="aja:AJAP_28130"/>
<dbReference type="STRING" id="208439.AJAP_28130"/>
<dbReference type="Proteomes" id="UP000028492">
    <property type="component" value="Chromosome"/>
</dbReference>
<evidence type="ECO:0008006" key="3">
    <source>
        <dbReference type="Google" id="ProtNLM"/>
    </source>
</evidence>
<name>A0A075V1I7_9PSEU</name>
<dbReference type="EMBL" id="CP008953">
    <property type="protein sequence ID" value="AIG78464.1"/>
    <property type="molecule type" value="Genomic_DNA"/>
</dbReference>
<dbReference type="AlphaFoldDB" id="A0A075V1I7"/>
<keyword evidence="2" id="KW-1185">Reference proteome</keyword>
<gene>
    <name evidence="1" type="ORF">AJAP_28130</name>
</gene>
<evidence type="ECO:0000313" key="2">
    <source>
        <dbReference type="Proteomes" id="UP000028492"/>
    </source>
</evidence>
<protein>
    <recommendedName>
        <fullName evidence="3">Tail terminator</fullName>
    </recommendedName>
</protein>
<evidence type="ECO:0000313" key="1">
    <source>
        <dbReference type="EMBL" id="AIG78464.1"/>
    </source>
</evidence>
<organism evidence="1 2">
    <name type="scientific">Amycolatopsis japonica</name>
    <dbReference type="NCBI Taxonomy" id="208439"/>
    <lineage>
        <taxon>Bacteria</taxon>
        <taxon>Bacillati</taxon>
        <taxon>Actinomycetota</taxon>
        <taxon>Actinomycetes</taxon>
        <taxon>Pseudonocardiales</taxon>
        <taxon>Pseudonocardiaceae</taxon>
        <taxon>Amycolatopsis</taxon>
        <taxon>Amycolatopsis japonica group</taxon>
    </lineage>
</organism>
<dbReference type="eggNOG" id="ENOG503483A">
    <property type="taxonomic scope" value="Bacteria"/>
</dbReference>
<accession>A0A075V1I7</accession>
<dbReference type="HOGENOM" id="CLU_1891782_0_0_11"/>